<evidence type="ECO:0000256" key="7">
    <source>
        <dbReference type="SAM" id="MobiDB-lite"/>
    </source>
</evidence>
<keyword evidence="4 10" id="KW-0418">Kinase</keyword>
<dbReference type="InterPro" id="IPR051681">
    <property type="entry name" value="Ser/Thr_Kinases-Pseudokinases"/>
</dbReference>
<feature type="compositionally biased region" description="Polar residues" evidence="7">
    <location>
        <begin position="139"/>
        <end position="151"/>
    </location>
</feature>
<keyword evidence="1 10" id="KW-0723">Serine/threonine-protein kinase</keyword>
<evidence type="ECO:0000256" key="5">
    <source>
        <dbReference type="ARBA" id="ARBA00022840"/>
    </source>
</evidence>
<feature type="domain" description="Protein kinase" evidence="9">
    <location>
        <begin position="277"/>
        <end position="563"/>
    </location>
</feature>
<evidence type="ECO:0000256" key="6">
    <source>
        <dbReference type="PROSITE-ProRule" id="PRU10141"/>
    </source>
</evidence>
<protein>
    <submittedName>
        <fullName evidence="10">Serine/threonine protein kinase</fullName>
    </submittedName>
</protein>
<dbReference type="InterPro" id="IPR008271">
    <property type="entry name" value="Ser/Thr_kinase_AS"/>
</dbReference>
<keyword evidence="2" id="KW-0808">Transferase</keyword>
<evidence type="ECO:0000259" key="9">
    <source>
        <dbReference type="PROSITE" id="PS50011"/>
    </source>
</evidence>
<dbReference type="PRINTS" id="PR00109">
    <property type="entry name" value="TYRKINASE"/>
</dbReference>
<dbReference type="Pfam" id="PF07714">
    <property type="entry name" value="PK_Tyr_Ser-Thr"/>
    <property type="match status" value="1"/>
</dbReference>
<keyword evidence="8" id="KW-0812">Transmembrane</keyword>
<dbReference type="PROSITE" id="PS00107">
    <property type="entry name" value="PROTEIN_KINASE_ATP"/>
    <property type="match status" value="1"/>
</dbReference>
<feature type="compositionally biased region" description="Basic and acidic residues" evidence="7">
    <location>
        <begin position="113"/>
        <end position="130"/>
    </location>
</feature>
<dbReference type="InterPro" id="IPR011009">
    <property type="entry name" value="Kinase-like_dom_sf"/>
</dbReference>
<keyword evidence="8" id="KW-0472">Membrane</keyword>
<gene>
    <name evidence="10" type="primary">K08884</name>
    <name evidence="10" type="ORF">TSPGSL018_13628</name>
</gene>
<evidence type="ECO:0000313" key="10">
    <source>
        <dbReference type="EMBL" id="JAC66446.1"/>
    </source>
</evidence>
<evidence type="ECO:0000256" key="1">
    <source>
        <dbReference type="ARBA" id="ARBA00022527"/>
    </source>
</evidence>
<dbReference type="InterPro" id="IPR000719">
    <property type="entry name" value="Prot_kinase_dom"/>
</dbReference>
<dbReference type="GO" id="GO:0005524">
    <property type="term" value="F:ATP binding"/>
    <property type="evidence" value="ECO:0007669"/>
    <property type="project" value="UniProtKB-UniRule"/>
</dbReference>
<dbReference type="PROSITE" id="PS00108">
    <property type="entry name" value="PROTEIN_KINASE_ST"/>
    <property type="match status" value="1"/>
</dbReference>
<keyword evidence="3 6" id="KW-0547">Nucleotide-binding</keyword>
<dbReference type="PROSITE" id="PS50011">
    <property type="entry name" value="PROTEIN_KINASE_DOM"/>
    <property type="match status" value="1"/>
</dbReference>
<keyword evidence="5 6" id="KW-0067">ATP-binding</keyword>
<reference evidence="10" key="1">
    <citation type="submission" date="2014-05" db="EMBL/GenBank/DDBJ databases">
        <title>The transcriptome of the halophilic microalga Tetraselmis sp. GSL018 isolated from the Great Salt Lake, Utah.</title>
        <authorList>
            <person name="Jinkerson R.E."/>
            <person name="D'Adamo S."/>
            <person name="Posewitz M.C."/>
        </authorList>
    </citation>
    <scope>NUCLEOTIDE SEQUENCE</scope>
    <source>
        <strain evidence="10">GSL018</strain>
    </source>
</reference>
<accession>A0A061R7E9</accession>
<evidence type="ECO:0000256" key="2">
    <source>
        <dbReference type="ARBA" id="ARBA00022679"/>
    </source>
</evidence>
<evidence type="ECO:0000256" key="4">
    <source>
        <dbReference type="ARBA" id="ARBA00022777"/>
    </source>
</evidence>
<dbReference type="SMART" id="SM00220">
    <property type="entry name" value="S_TKc"/>
    <property type="match status" value="1"/>
</dbReference>
<dbReference type="EMBL" id="GBEZ01020199">
    <property type="protein sequence ID" value="JAC66446.1"/>
    <property type="molecule type" value="Transcribed_RNA"/>
</dbReference>
<feature type="region of interest" description="Disordered" evidence="7">
    <location>
        <begin position="105"/>
        <end position="152"/>
    </location>
</feature>
<keyword evidence="8" id="KW-1133">Transmembrane helix</keyword>
<dbReference type="InterPro" id="IPR017441">
    <property type="entry name" value="Protein_kinase_ATP_BS"/>
</dbReference>
<dbReference type="AlphaFoldDB" id="A0A061R7E9"/>
<organism evidence="10">
    <name type="scientific">Tetraselmis sp. GSL018</name>
    <dbReference type="NCBI Taxonomy" id="582737"/>
    <lineage>
        <taxon>Eukaryota</taxon>
        <taxon>Viridiplantae</taxon>
        <taxon>Chlorophyta</taxon>
        <taxon>core chlorophytes</taxon>
        <taxon>Chlorodendrophyceae</taxon>
        <taxon>Chlorodendrales</taxon>
        <taxon>Chlorodendraceae</taxon>
        <taxon>Tetraselmis</taxon>
    </lineage>
</organism>
<feature type="transmembrane region" description="Helical" evidence="8">
    <location>
        <begin position="24"/>
        <end position="51"/>
    </location>
</feature>
<proteinExistence type="predicted"/>
<dbReference type="Gene3D" id="1.10.510.10">
    <property type="entry name" value="Transferase(Phosphotransferase) domain 1"/>
    <property type="match status" value="1"/>
</dbReference>
<evidence type="ECO:0000256" key="8">
    <source>
        <dbReference type="SAM" id="Phobius"/>
    </source>
</evidence>
<dbReference type="InterPro" id="IPR001245">
    <property type="entry name" value="Ser-Thr/Tyr_kinase_cat_dom"/>
</dbReference>
<name>A0A061R7E9_9CHLO</name>
<feature type="binding site" evidence="6">
    <location>
        <position position="304"/>
    </location>
    <ligand>
        <name>ATP</name>
        <dbReference type="ChEBI" id="CHEBI:30616"/>
    </ligand>
</feature>
<sequence>MFTADSAAKGFCEVAAVSEARSTALLILCAVVLLLSLCLLSMLIGGSWLMVQHMRQLQQQTMSPNRFRGSYPSTVSNTGQGRYSGDNWAATGKTDDEFLSNLRRENGPVWDSDEGRKRSILQDERNHRSSELPLRQRTGRATSLTPSQEHALNSAEACVQRRRMSQECSGAGVRWMQPSAEALGRMQSHTDAAIQEEPRGHGTALHDDLDPFDDRQSIWDIPPEILKSLRENKGSSKSLDVAGSEEEHKSVASRLNSLIDKTSRVEVSSIEGFIEQLNIGEKIGGGAFGQVFLCIWEGVRAAVKLIDIAVDPNMKMNSIETFVKEAEVAAMLRHPNIAQVFKVNVETSQNTNDGHVKSHFRGAIVMEYCEMGSLAEAIKSNLFTVSQAASSSQLVDLQVILKIAEDIARGMLFLHRQDILHADLKPNNVLLKQTNDGVQAKLTDFGLSVQMSCSQTHVSQHQTGTVDHMAPEVMTEGKSSKRSDVYAFGILLWELFCYSRPYLGMRDVAIVHRVVEDDLRPVFPKTAPREYVELATSCWDKDPLKRPSFEQILHQVEQMNQILQKLLSKPENQVLHPEDE</sequence>
<dbReference type="PANTHER" id="PTHR44329">
    <property type="entry name" value="SERINE/THREONINE-PROTEIN KINASE TNNI3K-RELATED"/>
    <property type="match status" value="1"/>
</dbReference>
<evidence type="ECO:0000256" key="3">
    <source>
        <dbReference type="ARBA" id="ARBA00022741"/>
    </source>
</evidence>
<dbReference type="GO" id="GO:0004674">
    <property type="term" value="F:protein serine/threonine kinase activity"/>
    <property type="evidence" value="ECO:0007669"/>
    <property type="project" value="UniProtKB-KW"/>
</dbReference>
<dbReference type="SUPFAM" id="SSF56112">
    <property type="entry name" value="Protein kinase-like (PK-like)"/>
    <property type="match status" value="1"/>
</dbReference>